<gene>
    <name evidence="13" type="primary">UBC9</name>
</gene>
<dbReference type="GO" id="GO:0005694">
    <property type="term" value="C:chromosome"/>
    <property type="evidence" value="ECO:0007669"/>
    <property type="project" value="UniProtKB-ARBA"/>
</dbReference>
<comment type="similarity">
    <text evidence="11">Belongs to the ubiquitin-conjugating enzyme family.</text>
</comment>
<dbReference type="PANTHER" id="PTHR24067">
    <property type="entry name" value="UBIQUITIN-CONJUGATING ENZYME E2"/>
    <property type="match status" value="1"/>
</dbReference>
<sequence length="162" mass="18676">MSGGLARQRLAEERKTFRKEKEFGFSAKPTKNADGSMDLLKWECLIPGKDATDWHNGFYPLTLEFTEEYPSRPPKCKFPAGFFHPNVYPSGTVCLSIINEDEDWRPSITVNQILKGIQQLLDSPNEHSPAQADAYMFFTQRTEEYRKKVLAQARHYSIDRVN</sequence>
<evidence type="ECO:0000256" key="7">
    <source>
        <dbReference type="ARBA" id="ARBA00023242"/>
    </source>
</evidence>
<dbReference type="InterPro" id="IPR016135">
    <property type="entry name" value="UBQ-conjugating_enzyme/RWD"/>
</dbReference>
<dbReference type="Pfam" id="PF00179">
    <property type="entry name" value="UQ_con"/>
    <property type="match status" value="1"/>
</dbReference>
<name>C7SBJ2_9CHLO</name>
<evidence type="ECO:0000256" key="3">
    <source>
        <dbReference type="ARBA" id="ARBA00022679"/>
    </source>
</evidence>
<evidence type="ECO:0000256" key="2">
    <source>
        <dbReference type="ARBA" id="ARBA00004718"/>
    </source>
</evidence>
<dbReference type="GO" id="GO:0005634">
    <property type="term" value="C:nucleus"/>
    <property type="evidence" value="ECO:0007669"/>
    <property type="project" value="UniProtKB-SubCell"/>
</dbReference>
<evidence type="ECO:0000313" key="13">
    <source>
        <dbReference type="EMBL" id="ACM50882.1"/>
    </source>
</evidence>
<dbReference type="Gene3D" id="3.10.110.10">
    <property type="entry name" value="Ubiquitin Conjugating Enzyme"/>
    <property type="match status" value="1"/>
</dbReference>
<dbReference type="AlphaFoldDB" id="C7SBJ2"/>
<evidence type="ECO:0000256" key="11">
    <source>
        <dbReference type="RuleBase" id="RU362109"/>
    </source>
</evidence>
<proteinExistence type="evidence at transcript level"/>
<evidence type="ECO:0000259" key="12">
    <source>
        <dbReference type="PROSITE" id="PS50127"/>
    </source>
</evidence>
<evidence type="ECO:0000256" key="8">
    <source>
        <dbReference type="ARBA" id="ARBA00039165"/>
    </source>
</evidence>
<dbReference type="FunFam" id="3.10.110.10:FF:000035">
    <property type="entry name" value="SUMO-conjugating enzyme ubc9"/>
    <property type="match status" value="1"/>
</dbReference>
<feature type="active site" description="Glycyl thioester intermediate" evidence="10">
    <location>
        <position position="94"/>
    </location>
</feature>
<dbReference type="CDD" id="cd23798">
    <property type="entry name" value="UBCc_UBE2I"/>
    <property type="match status" value="1"/>
</dbReference>
<dbReference type="InterPro" id="IPR050113">
    <property type="entry name" value="Ub_conjugating_enzyme"/>
</dbReference>
<evidence type="ECO:0000256" key="10">
    <source>
        <dbReference type="PROSITE-ProRule" id="PRU10133"/>
    </source>
</evidence>
<organism evidence="13">
    <name type="scientific">Ulva fasciata</name>
    <dbReference type="NCBI Taxonomy" id="111617"/>
    <lineage>
        <taxon>Eukaryota</taxon>
        <taxon>Viridiplantae</taxon>
        <taxon>Chlorophyta</taxon>
        <taxon>core chlorophytes</taxon>
        <taxon>Ulvophyceae</taxon>
        <taxon>OUU clade</taxon>
        <taxon>Ulvales</taxon>
        <taxon>Ulvaceae</taxon>
        <taxon>Ulva</taxon>
    </lineage>
</organism>
<keyword evidence="5 11" id="KW-0833">Ubl conjugation pathway</keyword>
<accession>C7SBJ2</accession>
<dbReference type="PROSITE" id="PS00183">
    <property type="entry name" value="UBC_1"/>
    <property type="match status" value="1"/>
</dbReference>
<dbReference type="SUPFAM" id="SSF54495">
    <property type="entry name" value="UBC-like"/>
    <property type="match status" value="1"/>
</dbReference>
<keyword evidence="7" id="KW-0539">Nucleus</keyword>
<dbReference type="InterPro" id="IPR000608">
    <property type="entry name" value="UBC"/>
</dbReference>
<evidence type="ECO:0000256" key="1">
    <source>
        <dbReference type="ARBA" id="ARBA00004123"/>
    </source>
</evidence>
<dbReference type="SMART" id="SM00212">
    <property type="entry name" value="UBCc"/>
    <property type="match status" value="1"/>
</dbReference>
<keyword evidence="3" id="KW-0808">Transferase</keyword>
<dbReference type="EMBL" id="FJ012159">
    <property type="protein sequence ID" value="ACM50882.1"/>
    <property type="molecule type" value="mRNA"/>
</dbReference>
<dbReference type="GO" id="GO:0019787">
    <property type="term" value="F:ubiquitin-like protein transferase activity"/>
    <property type="evidence" value="ECO:0007669"/>
    <property type="project" value="UniProtKB-ARBA"/>
</dbReference>
<comment type="pathway">
    <text evidence="2">Protein modification; protein sumoylation.</text>
</comment>
<evidence type="ECO:0000256" key="9">
    <source>
        <dbReference type="ARBA" id="ARBA00044296"/>
    </source>
</evidence>
<keyword evidence="4 11" id="KW-0547">Nucleotide-binding</keyword>
<evidence type="ECO:0000256" key="4">
    <source>
        <dbReference type="ARBA" id="ARBA00022741"/>
    </source>
</evidence>
<dbReference type="InterPro" id="IPR023313">
    <property type="entry name" value="UBQ-conjugating_AS"/>
</dbReference>
<evidence type="ECO:0000256" key="5">
    <source>
        <dbReference type="ARBA" id="ARBA00022786"/>
    </source>
</evidence>
<dbReference type="PROSITE" id="PS50127">
    <property type="entry name" value="UBC_2"/>
    <property type="match status" value="1"/>
</dbReference>
<comment type="subcellular location">
    <subcellularLocation>
        <location evidence="1">Nucleus</location>
    </subcellularLocation>
</comment>
<feature type="domain" description="UBC core" evidence="12">
    <location>
        <begin position="5"/>
        <end position="158"/>
    </location>
</feature>
<reference evidence="13" key="1">
    <citation type="submission" date="2008-08" db="EMBL/GenBank/DDBJ databases">
        <title>Hypersalinity induced expression of genes in Ulva fasciata Delile.</title>
        <authorList>
            <person name="Lee T.-M."/>
            <person name="Sung M.-S."/>
            <person name="Liu Y.-P."/>
        </authorList>
    </citation>
    <scope>NUCLEOTIDE SEQUENCE</scope>
</reference>
<protein>
    <recommendedName>
        <fullName evidence="8">SUMO-conjugating enzyme UBC9</fullName>
    </recommendedName>
    <alternativeName>
        <fullName evidence="9">Ubiquitin carrier protein 9</fullName>
    </alternativeName>
</protein>
<keyword evidence="6 11" id="KW-0067">ATP-binding</keyword>
<dbReference type="GO" id="GO:0005524">
    <property type="term" value="F:ATP binding"/>
    <property type="evidence" value="ECO:0007669"/>
    <property type="project" value="UniProtKB-UniRule"/>
</dbReference>
<evidence type="ECO:0000256" key="6">
    <source>
        <dbReference type="ARBA" id="ARBA00022840"/>
    </source>
</evidence>